<dbReference type="Gene3D" id="1.50.10.10">
    <property type="match status" value="1"/>
</dbReference>
<dbReference type="OrthoDB" id="9795873at2"/>
<dbReference type="AlphaFoldDB" id="A0A078KS97"/>
<dbReference type="InterPro" id="IPR008928">
    <property type="entry name" value="6-hairpin_glycosidase_sf"/>
</dbReference>
<evidence type="ECO:0000313" key="2">
    <source>
        <dbReference type="Proteomes" id="UP000032431"/>
    </source>
</evidence>
<dbReference type="EMBL" id="LM995447">
    <property type="protein sequence ID" value="CDZ24025.1"/>
    <property type="molecule type" value="Genomic_DNA"/>
</dbReference>
<keyword evidence="2" id="KW-1185">Reference proteome</keyword>
<dbReference type="STRING" id="29343.CCDG5_0906"/>
<evidence type="ECO:0008006" key="3">
    <source>
        <dbReference type="Google" id="ProtNLM"/>
    </source>
</evidence>
<dbReference type="HOGENOM" id="CLU_771237_0_0_9"/>
<reference evidence="2" key="1">
    <citation type="submission" date="2014-07" db="EMBL/GenBank/DDBJ databases">
        <authorList>
            <person name="Wibberg D."/>
        </authorList>
    </citation>
    <scope>NUCLEOTIDE SEQUENCE [LARGE SCALE GENOMIC DNA]</scope>
    <source>
        <strain evidence="2">DG5</strain>
    </source>
</reference>
<gene>
    <name evidence="1" type="ORF">CCDG5_0906</name>
</gene>
<accession>A0A078KS97</accession>
<evidence type="ECO:0000313" key="1">
    <source>
        <dbReference type="EMBL" id="CDZ24025.1"/>
    </source>
</evidence>
<protein>
    <recommendedName>
        <fullName evidence="3">Glycosyltransferase</fullName>
    </recommendedName>
</protein>
<sequence length="347" mass="39659">MSPQCRKLPDERFIFRLTDDTGMFQHSIYAVPDPTKGYTSDDNARALIMAAMFYKASGEERYLDLVTRYLSFLAYAQNDGWFRNFMDYDRNFTEKKGSDDCFGRCLLALGFTASRTYLPNSIRGVADKIFRDAVDSCDKLSFLRGKAYAAIGLCFKNEEKYHSILSKLAYDIAIAYEHCAAADWKWFENEITYCNAVLPWAMLEAYEILKDEHYRKIGLESLDFLLKTTFVGDMFRPVGCKGWYKRGETPAEFDQQPVEACGTMLACLKAFKLTENNAYHSYARQCLEWYTGHNSLNISLIDPDTGGCMDGLTPKGLNHNQGAESLVCWIIASLASHTYFKEEDKEE</sequence>
<name>A0A078KS97_9FIRM</name>
<proteinExistence type="predicted"/>
<dbReference type="GO" id="GO:0005975">
    <property type="term" value="P:carbohydrate metabolic process"/>
    <property type="evidence" value="ECO:0007669"/>
    <property type="project" value="InterPro"/>
</dbReference>
<organism evidence="1 2">
    <name type="scientific">[Clostridium] cellulosi</name>
    <dbReference type="NCBI Taxonomy" id="29343"/>
    <lineage>
        <taxon>Bacteria</taxon>
        <taxon>Bacillati</taxon>
        <taxon>Bacillota</taxon>
        <taxon>Clostridia</taxon>
        <taxon>Eubacteriales</taxon>
        <taxon>Oscillospiraceae</taxon>
        <taxon>Oscillospiraceae incertae sedis</taxon>
    </lineage>
</organism>
<dbReference type="Proteomes" id="UP000032431">
    <property type="component" value="Chromosome I"/>
</dbReference>
<dbReference type="KEGG" id="ccel:CCDG5_0906"/>
<dbReference type="InterPro" id="IPR012341">
    <property type="entry name" value="6hp_glycosidase-like_sf"/>
</dbReference>
<dbReference type="PATRIC" id="fig|29343.3.peg.958"/>
<dbReference type="SUPFAM" id="SSF48208">
    <property type="entry name" value="Six-hairpin glycosidases"/>
    <property type="match status" value="2"/>
</dbReference>